<evidence type="ECO:0000256" key="1">
    <source>
        <dbReference type="SAM" id="MobiDB-lite"/>
    </source>
</evidence>
<proteinExistence type="predicted"/>
<dbReference type="PANTHER" id="PTHR33164">
    <property type="entry name" value="TRANSCRIPTIONAL REGULATOR, MARR FAMILY"/>
    <property type="match status" value="1"/>
</dbReference>
<gene>
    <name evidence="3" type="ORF">AVDCRST_MAG15-350</name>
</gene>
<evidence type="ECO:0000313" key="3">
    <source>
        <dbReference type="EMBL" id="CAA9387137.1"/>
    </source>
</evidence>
<dbReference type="GO" id="GO:0003700">
    <property type="term" value="F:DNA-binding transcription factor activity"/>
    <property type="evidence" value="ECO:0007669"/>
    <property type="project" value="InterPro"/>
</dbReference>
<sequence>MSPGPLAKRRLRAWVRLLGVTRRTEGTLRDLLRGHDTTLPRFDVMAALHRRPDGVTMSELSRMLLVSNGNATAVVDRLEAEGLCRRTPSETDRRTVFVALTPEGLSRFEHLAAEHEAHIDRLFGGLSETDLDALSILLKRMGPRDDLDGRLPPAPLPVGADGPGRHDPV</sequence>
<dbReference type="AlphaFoldDB" id="A0A6J4NGE4"/>
<dbReference type="InterPro" id="IPR000835">
    <property type="entry name" value="HTH_MarR-typ"/>
</dbReference>
<protein>
    <submittedName>
        <fullName evidence="3">Transcriptional regulator, MarR family</fullName>
    </submittedName>
</protein>
<dbReference type="PROSITE" id="PS50995">
    <property type="entry name" value="HTH_MARR_2"/>
    <property type="match status" value="1"/>
</dbReference>
<dbReference type="GO" id="GO:0006950">
    <property type="term" value="P:response to stress"/>
    <property type="evidence" value="ECO:0007669"/>
    <property type="project" value="TreeGrafter"/>
</dbReference>
<feature type="domain" description="HTH marR-type" evidence="2">
    <location>
        <begin position="10"/>
        <end position="143"/>
    </location>
</feature>
<accession>A0A6J4NGE4</accession>
<reference evidence="3" key="1">
    <citation type="submission" date="2020-02" db="EMBL/GenBank/DDBJ databases">
        <authorList>
            <person name="Meier V. D."/>
        </authorList>
    </citation>
    <scope>NUCLEOTIDE SEQUENCE</scope>
    <source>
        <strain evidence="3">AVDCRST_MAG15</strain>
    </source>
</reference>
<organism evidence="3">
    <name type="scientific">uncultured Rubellimicrobium sp</name>
    <dbReference type="NCBI Taxonomy" id="543078"/>
    <lineage>
        <taxon>Bacteria</taxon>
        <taxon>Pseudomonadati</taxon>
        <taxon>Pseudomonadota</taxon>
        <taxon>Alphaproteobacteria</taxon>
        <taxon>Rhodobacterales</taxon>
        <taxon>Roseobacteraceae</taxon>
        <taxon>Rubellimicrobium</taxon>
        <taxon>environmental samples</taxon>
    </lineage>
</organism>
<dbReference type="PANTHER" id="PTHR33164:SF43">
    <property type="entry name" value="HTH-TYPE TRANSCRIPTIONAL REPRESSOR YETL"/>
    <property type="match status" value="1"/>
</dbReference>
<feature type="region of interest" description="Disordered" evidence="1">
    <location>
        <begin position="144"/>
        <end position="169"/>
    </location>
</feature>
<dbReference type="Pfam" id="PF01047">
    <property type="entry name" value="MarR"/>
    <property type="match status" value="1"/>
</dbReference>
<dbReference type="InterPro" id="IPR036388">
    <property type="entry name" value="WH-like_DNA-bd_sf"/>
</dbReference>
<dbReference type="PRINTS" id="PR00598">
    <property type="entry name" value="HTHMARR"/>
</dbReference>
<dbReference type="SUPFAM" id="SSF46785">
    <property type="entry name" value="Winged helix' DNA-binding domain"/>
    <property type="match status" value="1"/>
</dbReference>
<dbReference type="InterPro" id="IPR036390">
    <property type="entry name" value="WH_DNA-bd_sf"/>
</dbReference>
<dbReference type="InterPro" id="IPR039422">
    <property type="entry name" value="MarR/SlyA-like"/>
</dbReference>
<evidence type="ECO:0000259" key="2">
    <source>
        <dbReference type="PROSITE" id="PS50995"/>
    </source>
</evidence>
<dbReference type="SMART" id="SM00347">
    <property type="entry name" value="HTH_MARR"/>
    <property type="match status" value="1"/>
</dbReference>
<name>A0A6J4NGE4_9RHOB</name>
<dbReference type="Gene3D" id="1.10.10.10">
    <property type="entry name" value="Winged helix-like DNA-binding domain superfamily/Winged helix DNA-binding domain"/>
    <property type="match status" value="1"/>
</dbReference>
<dbReference type="EMBL" id="CADCUU010000038">
    <property type="protein sequence ID" value="CAA9387137.1"/>
    <property type="molecule type" value="Genomic_DNA"/>
</dbReference>